<organism evidence="1 2">
    <name type="scientific">Pseudoalteromonas luteoviolacea DSM 6061</name>
    <dbReference type="NCBI Taxonomy" id="1365250"/>
    <lineage>
        <taxon>Bacteria</taxon>
        <taxon>Pseudomonadati</taxon>
        <taxon>Pseudomonadota</taxon>
        <taxon>Gammaproteobacteria</taxon>
        <taxon>Alteromonadales</taxon>
        <taxon>Pseudoalteromonadaceae</taxon>
        <taxon>Pseudoalteromonas</taxon>
    </lineage>
</organism>
<evidence type="ECO:0000313" key="1">
    <source>
        <dbReference type="EMBL" id="KZN37633.1"/>
    </source>
</evidence>
<dbReference type="PATRIC" id="fig|1365250.3.peg.2653"/>
<proteinExistence type="predicted"/>
<reference evidence="1 2" key="1">
    <citation type="submission" date="2013-07" db="EMBL/GenBank/DDBJ databases">
        <title>Comparative Genomic and Metabolomic Analysis of Twelve Strains of Pseudoalteromonas luteoviolacea.</title>
        <authorList>
            <person name="Vynne N.G."/>
            <person name="Mansson M."/>
            <person name="Gram L."/>
        </authorList>
    </citation>
    <scope>NUCLEOTIDE SEQUENCE [LARGE SCALE GENOMIC DNA]</scope>
    <source>
        <strain evidence="1 2">DSM 6061</strain>
    </source>
</reference>
<accession>A0A166WLT9</accession>
<sequence>MSQITPWSPIQLKEECWKIINQTKNSIELSQGIDTALANQVINISDCLIAENLDSIVERDGLPHLCHVINGWGNLTYQGNPLTDLISGFVHFKKNKQPYIYQCDPEGDFHPWQTFAYSAMAGVPATVDIAQTGITFADLLNGSTQIMTNKGVELGHMLFALANYYPHINARSFTFYDPNGTPQEFDIEQLMVQAVHAHYVGDYTVCRKFHLTEGVLAMVAKVPGLEKFKPYAQLFLTSQLEILHVLLSVLRLTVKLVDNPEDTESKQQLDQLRNDMVMSDLIENQVYYAGHVIEVMGFAMLDGFEVDEKDFNCAIEIVNTLNKILKNSLHQVDFQEAFLGLGHYRRAQTLLSELINSEKPDLTAYIATLDNLQTHTTYIDSTWDVVANGIFSVHKVQKERPEKFLDIVEKYNTQASENWQTRGSFMHFRRIAPSHWPRACHYEFLTLPSAIGVEIHLERDELAFIKPYLKQTIPLLRTEIQNYQALDWDEEWNKGRGRLFISFSEQTSTDIIVAAMQKLIELTQQNIETLLTKHCMTAA</sequence>
<comment type="caution">
    <text evidence="1">The sequence shown here is derived from an EMBL/GenBank/DDBJ whole genome shotgun (WGS) entry which is preliminary data.</text>
</comment>
<dbReference type="Proteomes" id="UP000076643">
    <property type="component" value="Unassembled WGS sequence"/>
</dbReference>
<name>A0A166WLT9_9GAMM</name>
<gene>
    <name evidence="1" type="ORF">N475_02155</name>
</gene>
<keyword evidence="2" id="KW-1185">Reference proteome</keyword>
<dbReference type="EMBL" id="AUYB01000103">
    <property type="protein sequence ID" value="KZN37633.1"/>
    <property type="molecule type" value="Genomic_DNA"/>
</dbReference>
<protein>
    <submittedName>
        <fullName evidence="1">Uncharacterized protein</fullName>
    </submittedName>
</protein>
<evidence type="ECO:0000313" key="2">
    <source>
        <dbReference type="Proteomes" id="UP000076643"/>
    </source>
</evidence>
<dbReference type="RefSeq" id="WP_063359658.1">
    <property type="nucleotide sequence ID" value="NZ_AQHB01000028.1"/>
</dbReference>
<dbReference type="AlphaFoldDB" id="A0A166WLT9"/>